<gene>
    <name evidence="4" type="ORF">EV213_11024</name>
</gene>
<evidence type="ECO:0000256" key="3">
    <source>
        <dbReference type="SAM" id="Phobius"/>
    </source>
</evidence>
<evidence type="ECO:0000256" key="2">
    <source>
        <dbReference type="ARBA" id="ARBA00023287"/>
    </source>
</evidence>
<dbReference type="OrthoDB" id="2454081at2"/>
<organism evidence="4 5">
    <name type="scientific">Aureibacillus halotolerans</name>
    <dbReference type="NCBI Taxonomy" id="1508390"/>
    <lineage>
        <taxon>Bacteria</taxon>
        <taxon>Bacillati</taxon>
        <taxon>Bacillota</taxon>
        <taxon>Bacilli</taxon>
        <taxon>Bacillales</taxon>
        <taxon>Bacillaceae</taxon>
        <taxon>Aureibacillus</taxon>
    </lineage>
</organism>
<keyword evidence="3" id="KW-0812">Transmembrane</keyword>
<keyword evidence="2" id="KW-0178">Competence</keyword>
<comment type="caution">
    <text evidence="4">The sequence shown here is derived from an EMBL/GenBank/DDBJ whole genome shotgun (WGS) entry which is preliminary data.</text>
</comment>
<dbReference type="Proteomes" id="UP000295632">
    <property type="component" value="Unassembled WGS sequence"/>
</dbReference>
<keyword evidence="3" id="KW-0472">Membrane</keyword>
<feature type="transmembrane region" description="Helical" evidence="3">
    <location>
        <begin position="12"/>
        <end position="34"/>
    </location>
</feature>
<dbReference type="GO" id="GO:0030420">
    <property type="term" value="P:establishment of competence for transformation"/>
    <property type="evidence" value="ECO:0007669"/>
    <property type="project" value="UniProtKB-KW"/>
</dbReference>
<comment type="subcellular location">
    <subcellularLocation>
        <location evidence="1">Cell surface</location>
    </subcellularLocation>
</comment>
<evidence type="ECO:0000256" key="1">
    <source>
        <dbReference type="ARBA" id="ARBA00004241"/>
    </source>
</evidence>
<evidence type="ECO:0000313" key="4">
    <source>
        <dbReference type="EMBL" id="TDQ38285.1"/>
    </source>
</evidence>
<accession>A0A4R6U1R2</accession>
<keyword evidence="3" id="KW-1133">Transmembrane helix</keyword>
<dbReference type="EMBL" id="SNYJ01000010">
    <property type="protein sequence ID" value="TDQ38285.1"/>
    <property type="molecule type" value="Genomic_DNA"/>
</dbReference>
<dbReference type="GO" id="GO:0009986">
    <property type="term" value="C:cell surface"/>
    <property type="evidence" value="ECO:0007669"/>
    <property type="project" value="UniProtKB-SubCell"/>
</dbReference>
<dbReference type="InterPro" id="IPR012902">
    <property type="entry name" value="N_methyl_site"/>
</dbReference>
<dbReference type="Gene3D" id="3.30.700.10">
    <property type="entry name" value="Glycoprotein, Type 4 Pilin"/>
    <property type="match status" value="1"/>
</dbReference>
<reference evidence="4 5" key="1">
    <citation type="submission" date="2019-03" db="EMBL/GenBank/DDBJ databases">
        <title>Genomic Encyclopedia of Type Strains, Phase IV (KMG-IV): sequencing the most valuable type-strain genomes for metagenomic binning, comparative biology and taxonomic classification.</title>
        <authorList>
            <person name="Goeker M."/>
        </authorList>
    </citation>
    <scope>NUCLEOTIDE SEQUENCE [LARGE SCALE GENOMIC DNA]</scope>
    <source>
        <strain evidence="4 5">DSM 28697</strain>
    </source>
</reference>
<name>A0A4R6U1R2_9BACI</name>
<dbReference type="Pfam" id="PF07963">
    <property type="entry name" value="N_methyl"/>
    <property type="match status" value="1"/>
</dbReference>
<dbReference type="PROSITE" id="PS00409">
    <property type="entry name" value="PROKAR_NTER_METHYL"/>
    <property type="match status" value="1"/>
</dbReference>
<dbReference type="AlphaFoldDB" id="A0A4R6U1R2"/>
<dbReference type="SUPFAM" id="SSF54523">
    <property type="entry name" value="Pili subunits"/>
    <property type="match status" value="1"/>
</dbReference>
<proteinExistence type="predicted"/>
<evidence type="ECO:0000313" key="5">
    <source>
        <dbReference type="Proteomes" id="UP000295632"/>
    </source>
</evidence>
<protein>
    <submittedName>
        <fullName evidence="4">Type IV pilus assembly protein PilA</fullName>
    </submittedName>
</protein>
<keyword evidence="5" id="KW-1185">Reference proteome</keyword>
<dbReference type="RefSeq" id="WP_133580863.1">
    <property type="nucleotide sequence ID" value="NZ_SNYJ01000010.1"/>
</dbReference>
<sequence length="174" mass="18997">MRKFWKNEKGLTLIELLAVVVILGIFAAIAIPSIGSLIDNSKKDAHVANAQQLINSTRIAVLDDAELRNLDADDTAYIPVQYFIANGYISELTDPDGDDYRGVGGGTSINISPDTRYSSFVKVTRGKNNSYEVAVKLVNEERGLVTRKGEAISEQNLRERGRKAVLVTASNTTP</sequence>
<dbReference type="NCBIfam" id="TIGR02532">
    <property type="entry name" value="IV_pilin_GFxxxE"/>
    <property type="match status" value="1"/>
</dbReference>
<dbReference type="InterPro" id="IPR045584">
    <property type="entry name" value="Pilin-like"/>
</dbReference>